<evidence type="ECO:0000256" key="4">
    <source>
        <dbReference type="ARBA" id="ARBA00022729"/>
    </source>
</evidence>
<dbReference type="EMBL" id="UFQS01001076">
    <property type="protein sequence ID" value="SSX08861.1"/>
    <property type="molecule type" value="Genomic_DNA"/>
</dbReference>
<name>A0A336KXA2_CULSO</name>
<gene>
    <name evidence="6" type="primary">CSON000437</name>
</gene>
<dbReference type="AlphaFoldDB" id="A0A336KXA2"/>
<dbReference type="GO" id="GO:0005549">
    <property type="term" value="F:odorant binding"/>
    <property type="evidence" value="ECO:0007669"/>
    <property type="project" value="InterPro"/>
</dbReference>
<dbReference type="SMART" id="SM00708">
    <property type="entry name" value="PhBP"/>
    <property type="match status" value="1"/>
</dbReference>
<keyword evidence="4 5" id="KW-0732">Signal</keyword>
<organism evidence="6">
    <name type="scientific">Culicoides sonorensis</name>
    <name type="common">Biting midge</name>
    <dbReference type="NCBI Taxonomy" id="179676"/>
    <lineage>
        <taxon>Eukaryota</taxon>
        <taxon>Metazoa</taxon>
        <taxon>Ecdysozoa</taxon>
        <taxon>Arthropoda</taxon>
        <taxon>Hexapoda</taxon>
        <taxon>Insecta</taxon>
        <taxon>Pterygota</taxon>
        <taxon>Neoptera</taxon>
        <taxon>Endopterygota</taxon>
        <taxon>Diptera</taxon>
        <taxon>Nematocera</taxon>
        <taxon>Chironomoidea</taxon>
        <taxon>Ceratopogonidae</taxon>
        <taxon>Ceratopogoninae</taxon>
        <taxon>Culicoides</taxon>
        <taxon>Monoculicoides</taxon>
    </lineage>
</organism>
<dbReference type="EMBL" id="UFQT01001076">
    <property type="protein sequence ID" value="SSX28772.1"/>
    <property type="molecule type" value="Genomic_DNA"/>
</dbReference>
<feature type="signal peptide" evidence="5">
    <location>
        <begin position="1"/>
        <end position="21"/>
    </location>
</feature>
<evidence type="ECO:0000313" key="6">
    <source>
        <dbReference type="EMBL" id="SSX08861.1"/>
    </source>
</evidence>
<reference evidence="6" key="1">
    <citation type="submission" date="2018-04" db="EMBL/GenBank/DDBJ databases">
        <authorList>
            <person name="Go L.Y."/>
            <person name="Mitchell J.A."/>
        </authorList>
    </citation>
    <scope>NUCLEOTIDE SEQUENCE</scope>
    <source>
        <tissue evidence="6">Whole organism</tissue>
    </source>
</reference>
<dbReference type="InterPro" id="IPR006170">
    <property type="entry name" value="PBP/GOBP"/>
</dbReference>
<dbReference type="GO" id="GO:0005615">
    <property type="term" value="C:extracellular space"/>
    <property type="evidence" value="ECO:0007669"/>
    <property type="project" value="TreeGrafter"/>
</dbReference>
<dbReference type="InterPro" id="IPR036728">
    <property type="entry name" value="PBP_GOBP_sf"/>
</dbReference>
<dbReference type="GO" id="GO:0007608">
    <property type="term" value="P:sensory perception of smell"/>
    <property type="evidence" value="ECO:0007669"/>
    <property type="project" value="TreeGrafter"/>
</dbReference>
<evidence type="ECO:0000256" key="2">
    <source>
        <dbReference type="ARBA" id="ARBA00008098"/>
    </source>
</evidence>
<keyword evidence="3" id="KW-0964">Secreted</keyword>
<evidence type="ECO:0000313" key="7">
    <source>
        <dbReference type="EMBL" id="SSX28772.1"/>
    </source>
</evidence>
<dbReference type="PANTHER" id="PTHR11857">
    <property type="entry name" value="ODORANT BINDING PROTEIN-RELATED"/>
    <property type="match status" value="1"/>
</dbReference>
<dbReference type="VEuPathDB" id="VectorBase:CSON000437"/>
<dbReference type="CDD" id="cd23992">
    <property type="entry name" value="PBP_GOBP"/>
    <property type="match status" value="1"/>
</dbReference>
<reference evidence="7" key="2">
    <citation type="submission" date="2018-07" db="EMBL/GenBank/DDBJ databases">
        <authorList>
            <person name="Quirk P.G."/>
            <person name="Krulwich T.A."/>
        </authorList>
    </citation>
    <scope>NUCLEOTIDE SEQUENCE</scope>
</reference>
<sequence>MMRSFILNFLCVISLTSFVLCIERTDDELETMKTYAEPCFGKDGTTEDDFMHMFKENNDPETPAQKCLITCMQERVSIIKENKFDPENFKSIMKAASRETSYVTIIDDIAKECESVTDDDRCELGYKLGLCYKEIAEKHGADFDKMQAGE</sequence>
<proteinExistence type="inferred from homology"/>
<accession>A0A336KXA2</accession>
<dbReference type="Pfam" id="PF01395">
    <property type="entry name" value="PBP_GOBP"/>
    <property type="match status" value="1"/>
</dbReference>
<protein>
    <submittedName>
        <fullName evidence="6">CSON000437 protein</fullName>
    </submittedName>
</protein>
<dbReference type="SUPFAM" id="SSF47565">
    <property type="entry name" value="Insect pheromone/odorant-binding proteins"/>
    <property type="match status" value="1"/>
</dbReference>
<evidence type="ECO:0000256" key="1">
    <source>
        <dbReference type="ARBA" id="ARBA00004613"/>
    </source>
</evidence>
<feature type="chain" id="PRO_5036328553" evidence="5">
    <location>
        <begin position="22"/>
        <end position="150"/>
    </location>
</feature>
<comment type="similarity">
    <text evidence="2">Belongs to the PBP/GOBP family.</text>
</comment>
<comment type="subcellular location">
    <subcellularLocation>
        <location evidence="1">Secreted</location>
    </subcellularLocation>
</comment>
<evidence type="ECO:0000256" key="5">
    <source>
        <dbReference type="SAM" id="SignalP"/>
    </source>
</evidence>
<dbReference type="Gene3D" id="1.10.238.20">
    <property type="entry name" value="Pheromone/general odorant binding protein domain"/>
    <property type="match status" value="1"/>
</dbReference>
<evidence type="ECO:0000256" key="3">
    <source>
        <dbReference type="ARBA" id="ARBA00022525"/>
    </source>
</evidence>